<dbReference type="EMBL" id="MU001677">
    <property type="protein sequence ID" value="KAF2458806.1"/>
    <property type="molecule type" value="Genomic_DNA"/>
</dbReference>
<dbReference type="AlphaFoldDB" id="A0A6A6P488"/>
<evidence type="ECO:0000313" key="2">
    <source>
        <dbReference type="Proteomes" id="UP000799766"/>
    </source>
</evidence>
<protein>
    <submittedName>
        <fullName evidence="1">Uncharacterized protein</fullName>
    </submittedName>
</protein>
<reference evidence="1" key="1">
    <citation type="journal article" date="2020" name="Stud. Mycol.">
        <title>101 Dothideomycetes genomes: a test case for predicting lifestyles and emergence of pathogens.</title>
        <authorList>
            <person name="Haridas S."/>
            <person name="Albert R."/>
            <person name="Binder M."/>
            <person name="Bloem J."/>
            <person name="Labutti K."/>
            <person name="Salamov A."/>
            <person name="Andreopoulos B."/>
            <person name="Baker S."/>
            <person name="Barry K."/>
            <person name="Bills G."/>
            <person name="Bluhm B."/>
            <person name="Cannon C."/>
            <person name="Castanera R."/>
            <person name="Culley D."/>
            <person name="Daum C."/>
            <person name="Ezra D."/>
            <person name="Gonzalez J."/>
            <person name="Henrissat B."/>
            <person name="Kuo A."/>
            <person name="Liang C."/>
            <person name="Lipzen A."/>
            <person name="Lutzoni F."/>
            <person name="Magnuson J."/>
            <person name="Mondo S."/>
            <person name="Nolan M."/>
            <person name="Ohm R."/>
            <person name="Pangilinan J."/>
            <person name="Park H.-J."/>
            <person name="Ramirez L."/>
            <person name="Alfaro M."/>
            <person name="Sun H."/>
            <person name="Tritt A."/>
            <person name="Yoshinaga Y."/>
            <person name="Zwiers L.-H."/>
            <person name="Turgeon B."/>
            <person name="Goodwin S."/>
            <person name="Spatafora J."/>
            <person name="Crous P."/>
            <person name="Grigoriev I."/>
        </authorList>
    </citation>
    <scope>NUCLEOTIDE SEQUENCE</scope>
    <source>
        <strain evidence="1">ATCC 16933</strain>
    </source>
</reference>
<accession>A0A6A6P488</accession>
<dbReference type="Proteomes" id="UP000799766">
    <property type="component" value="Unassembled WGS sequence"/>
</dbReference>
<keyword evidence="2" id="KW-1185">Reference proteome</keyword>
<sequence>MHWPSGLSGTTIKETLMPSTRSTVARALRPLSSCRARVDIATQGPKLKRTRDRIIEPCSGRRTTRCPLTRGISTDAETARHVCGPQKATACAINGARQSGICEAGRRPSHSRRDLELATETANHAVVAELQIPKAFRGVCSAVTYLMCAYIRSRPSLEGCRQFASA</sequence>
<gene>
    <name evidence="1" type="ORF">BDY21DRAFT_212201</name>
</gene>
<proteinExistence type="predicted"/>
<name>A0A6A6P488_9PEZI</name>
<organism evidence="1 2">
    <name type="scientific">Lineolata rhizophorae</name>
    <dbReference type="NCBI Taxonomy" id="578093"/>
    <lineage>
        <taxon>Eukaryota</taxon>
        <taxon>Fungi</taxon>
        <taxon>Dikarya</taxon>
        <taxon>Ascomycota</taxon>
        <taxon>Pezizomycotina</taxon>
        <taxon>Dothideomycetes</taxon>
        <taxon>Dothideomycetes incertae sedis</taxon>
        <taxon>Lineolatales</taxon>
        <taxon>Lineolataceae</taxon>
        <taxon>Lineolata</taxon>
    </lineage>
</organism>
<evidence type="ECO:0000313" key="1">
    <source>
        <dbReference type="EMBL" id="KAF2458806.1"/>
    </source>
</evidence>